<dbReference type="AlphaFoldDB" id="A0A157QBW0"/>
<evidence type="ECO:0000256" key="1">
    <source>
        <dbReference type="SAM" id="Coils"/>
    </source>
</evidence>
<dbReference type="OrthoDB" id="363355at2"/>
<dbReference type="GeneID" id="56589648"/>
<evidence type="ECO:0000259" key="3">
    <source>
        <dbReference type="Pfam" id="PF06791"/>
    </source>
</evidence>
<keyword evidence="6" id="KW-1185">Reference proteome</keyword>
<evidence type="ECO:0000313" key="5">
    <source>
        <dbReference type="EMBL" id="SAI72237.1"/>
    </source>
</evidence>
<dbReference type="EMBL" id="LT546645">
    <property type="protein sequence ID" value="SAI72237.1"/>
    <property type="molecule type" value="Genomic_DNA"/>
</dbReference>
<sequence>MADEIASLVLRVDSTQAKTANDELEKLGRSGAGAERAVKGIGDASVKAGGGVGNLAKEAQAAASGLAGTGGVASAAKMALNAISGISGPLGLASAGVVALAVGFVRGTQELDKFNQAIFLSGNAAGVTAGQLGQMAREIGKVAGSTGTAAAALTKLVSSGQFAGDMIEGLGRSAVKLQEATGKSIDDTIREYQRLADEPTRALEELNKKYNFLTVAVYEQVKALEEQGRTQEAARLALDTFATANETVSGEVVESASRMQRAWDAVTGAIKRAIDATWNAGRSAGPEERLEQARRNRESIGSSRFRTWLDNDRLRELDDEISSLEQEIKLGKEAARLEAERASAVAKAIQAEKDRAAYLKARSGTSLSAALKAEEAAFKRAVAGLKEDTQQYRDVLQVHNDKVAQLKKQFAGPAGGGGSVAAGVRELEQARQQEAVLRAQLESAVKITSSREALVKFEQRIADLRAKDSLTSTEKSVLANQNAIRQQLALNAGLEDQVRAQKEATQLKILEASAQETLLTDQQRYSDLIEAFSSSPRMREQIEAQQRLYRDFQRDAKRAAALEKDRDITPEEYQRRIQLLRQNLDDRLAEQGNYYAKVTELEADWRKGAEGGLNDYAELSANVASGTRDAFNSAFRGMEDALTQFVTTGKLSFGSLVQSILSDIARLSIRQGITGPLAGLLGSAITGMLGGVQGVGTASAIQQGGGDGIGALISLNGWGGPRAAGGPTAPGMFYEVNERGPELYTTGGRTFLMSGSEGGFVTPLTSGDGGGAMPKITINNNGTPQDYAIESLTREEVILIADDRVAKSGPRMVAGELSRSNSRTSRAMQEGFKVERKR</sequence>
<dbReference type="PATRIC" id="fig|123899.6.peg.3103"/>
<feature type="domain" description="Bacteriophage tail tape measure C-terminal" evidence="4">
    <location>
        <begin position="604"/>
        <end position="678"/>
    </location>
</feature>
<name>A0A157QBW0_9BORD</name>
<gene>
    <name evidence="5" type="ORF">SAMEA3906487_03109</name>
</gene>
<keyword evidence="1" id="KW-0175">Coiled coil</keyword>
<dbReference type="Pfam" id="PF06791">
    <property type="entry name" value="TMP_2"/>
    <property type="match status" value="1"/>
</dbReference>
<dbReference type="KEGG" id="btrm:SAMEA390648703109"/>
<evidence type="ECO:0000256" key="2">
    <source>
        <dbReference type="SAM" id="MobiDB-lite"/>
    </source>
</evidence>
<feature type="region of interest" description="Disordered" evidence="2">
    <location>
        <begin position="811"/>
        <end position="838"/>
    </location>
</feature>
<feature type="compositionally biased region" description="Polar residues" evidence="2">
    <location>
        <begin position="818"/>
        <end position="827"/>
    </location>
</feature>
<dbReference type="Pfam" id="PF09718">
    <property type="entry name" value="Tape_meas_lam_C"/>
    <property type="match status" value="1"/>
</dbReference>
<dbReference type="Proteomes" id="UP000076825">
    <property type="component" value="Chromosome 1"/>
</dbReference>
<feature type="domain" description="Bacteriophage tail tape measure N-terminal" evidence="3">
    <location>
        <begin position="70"/>
        <end position="222"/>
    </location>
</feature>
<organism evidence="5 6">
    <name type="scientific">Bordetella trematum</name>
    <dbReference type="NCBI Taxonomy" id="123899"/>
    <lineage>
        <taxon>Bacteria</taxon>
        <taxon>Pseudomonadati</taxon>
        <taxon>Pseudomonadota</taxon>
        <taxon>Betaproteobacteria</taxon>
        <taxon>Burkholderiales</taxon>
        <taxon>Alcaligenaceae</taxon>
        <taxon>Bordetella</taxon>
    </lineage>
</organism>
<evidence type="ECO:0000313" key="6">
    <source>
        <dbReference type="Proteomes" id="UP000076825"/>
    </source>
</evidence>
<dbReference type="RefSeq" id="WP_063492218.1">
    <property type="nucleotide sequence ID" value="NZ_CP016340.1"/>
</dbReference>
<feature type="coiled-coil region" evidence="1">
    <location>
        <begin position="314"/>
        <end position="354"/>
    </location>
</feature>
<reference evidence="5 6" key="1">
    <citation type="submission" date="2016-04" db="EMBL/GenBank/DDBJ databases">
        <authorList>
            <consortium name="Pathogen Informatics"/>
        </authorList>
    </citation>
    <scope>NUCLEOTIDE SEQUENCE [LARGE SCALE GENOMIC DNA]</scope>
    <source>
        <strain evidence="5 6">H044680328</strain>
    </source>
</reference>
<feature type="coiled-coil region" evidence="1">
    <location>
        <begin position="389"/>
        <end position="467"/>
    </location>
</feature>
<dbReference type="NCBIfam" id="TIGR01541">
    <property type="entry name" value="tape_meas_lam_C"/>
    <property type="match status" value="1"/>
</dbReference>
<protein>
    <submittedName>
        <fullName evidence="5">Phage tail protein</fullName>
    </submittedName>
</protein>
<proteinExistence type="predicted"/>
<dbReference type="InterPro" id="IPR009628">
    <property type="entry name" value="Phage_tape_measure_N"/>
</dbReference>
<dbReference type="InterPro" id="IPR006431">
    <property type="entry name" value="Phage_tape_meas_C"/>
</dbReference>
<accession>A0A157QBW0</accession>
<dbReference type="Pfam" id="PF24622">
    <property type="entry name" value="TMP_4"/>
    <property type="match status" value="1"/>
</dbReference>
<dbReference type="STRING" id="123899.SAMEA3906487_03109"/>
<evidence type="ECO:0000259" key="4">
    <source>
        <dbReference type="Pfam" id="PF09718"/>
    </source>
</evidence>